<name>A0A5A7SYB1_CUCMM</name>
<dbReference type="Proteomes" id="UP000321393">
    <property type="component" value="Unassembled WGS sequence"/>
</dbReference>
<dbReference type="EMBL" id="SSTE01020239">
    <property type="protein sequence ID" value="KAA0034876.1"/>
    <property type="molecule type" value="Genomic_DNA"/>
</dbReference>
<evidence type="ECO:0000313" key="5">
    <source>
        <dbReference type="Proteomes" id="UP000321393"/>
    </source>
</evidence>
<dbReference type="OrthoDB" id="1908144at2759"/>
<evidence type="ECO:0000313" key="4">
    <source>
        <dbReference type="EMBL" id="KAA0034876.1"/>
    </source>
</evidence>
<keyword evidence="2 4" id="KW-0689">Ribosomal protein</keyword>
<dbReference type="GO" id="GO:0003735">
    <property type="term" value="F:structural constituent of ribosome"/>
    <property type="evidence" value="ECO:0007669"/>
    <property type="project" value="InterPro"/>
</dbReference>
<evidence type="ECO:0000256" key="2">
    <source>
        <dbReference type="ARBA" id="ARBA00022980"/>
    </source>
</evidence>
<dbReference type="STRING" id="1194695.A0A5A7SYB1"/>
<accession>A0A5A7SYB1</accession>
<organism evidence="4 5">
    <name type="scientific">Cucumis melo var. makuwa</name>
    <name type="common">Oriental melon</name>
    <dbReference type="NCBI Taxonomy" id="1194695"/>
    <lineage>
        <taxon>Eukaryota</taxon>
        <taxon>Viridiplantae</taxon>
        <taxon>Streptophyta</taxon>
        <taxon>Embryophyta</taxon>
        <taxon>Tracheophyta</taxon>
        <taxon>Spermatophyta</taxon>
        <taxon>Magnoliopsida</taxon>
        <taxon>eudicotyledons</taxon>
        <taxon>Gunneridae</taxon>
        <taxon>Pentapetalae</taxon>
        <taxon>rosids</taxon>
        <taxon>fabids</taxon>
        <taxon>Cucurbitales</taxon>
        <taxon>Cucurbitaceae</taxon>
        <taxon>Benincaseae</taxon>
        <taxon>Cucumis</taxon>
    </lineage>
</organism>
<comment type="similarity">
    <text evidence="1">Belongs to the universal ribosomal protein uL5 family.</text>
</comment>
<sequence length="239" mass="27269">MFTLEPCPEKARCIHSELALSGVIHRCGILDLPVRGYISLGPSFPLGMGPSQQLQFHYEDISRQDPLLKQNHTNVMEVPGSSSIRVVPKEPYDFRRKNGKLAMEILRGQKLIQTRGSTGKSFRSNPFLESNKDKGYVSDLARESTLRGHEMSNFSFKIIIGIVMSFLNSPAEIRENSMKFSMETEFFEFFPELADHFEIFSKTLGFNVTIVTSAKTQDETLPPWSGFLKKKWNLKKRKD</sequence>
<evidence type="ECO:0000256" key="1">
    <source>
        <dbReference type="ARBA" id="ARBA00008553"/>
    </source>
</evidence>
<comment type="caution">
    <text evidence="4">The sequence shown here is derived from an EMBL/GenBank/DDBJ whole genome shotgun (WGS) entry which is preliminary data.</text>
</comment>
<dbReference type="SUPFAM" id="SSF55282">
    <property type="entry name" value="RL5-like"/>
    <property type="match status" value="1"/>
</dbReference>
<dbReference type="InterPro" id="IPR002132">
    <property type="entry name" value="Ribosomal_uL5"/>
</dbReference>
<dbReference type="PANTHER" id="PTHR11994">
    <property type="entry name" value="60S RIBOSOMAL PROTEIN L11-RELATED"/>
    <property type="match status" value="1"/>
</dbReference>
<reference evidence="4 5" key="1">
    <citation type="submission" date="2019-08" db="EMBL/GenBank/DDBJ databases">
        <title>Draft genome sequences of two oriental melons (Cucumis melo L. var makuwa).</title>
        <authorList>
            <person name="Kwon S.-Y."/>
        </authorList>
    </citation>
    <scope>NUCLEOTIDE SEQUENCE [LARGE SCALE GENOMIC DNA]</scope>
    <source>
        <strain evidence="5">cv. SW 3</strain>
        <tissue evidence="4">Leaf</tissue>
    </source>
</reference>
<dbReference type="Gene3D" id="3.30.1440.10">
    <property type="match status" value="1"/>
</dbReference>
<protein>
    <submittedName>
        <fullName evidence="4">Ribosomal protein L5 (Mitochondrion)</fullName>
    </submittedName>
</protein>
<dbReference type="AlphaFoldDB" id="A0A5A7SYB1"/>
<dbReference type="InterPro" id="IPR022803">
    <property type="entry name" value="Ribosomal_uL5_dom_sf"/>
</dbReference>
<gene>
    <name evidence="4" type="ORF">E6C27_scaffold48303G00010</name>
</gene>
<dbReference type="GO" id="GO:1990904">
    <property type="term" value="C:ribonucleoprotein complex"/>
    <property type="evidence" value="ECO:0007669"/>
    <property type="project" value="UniProtKB-KW"/>
</dbReference>
<evidence type="ECO:0000256" key="3">
    <source>
        <dbReference type="ARBA" id="ARBA00023274"/>
    </source>
</evidence>
<proteinExistence type="inferred from homology"/>
<dbReference type="GO" id="GO:0006412">
    <property type="term" value="P:translation"/>
    <property type="evidence" value="ECO:0007669"/>
    <property type="project" value="InterPro"/>
</dbReference>
<dbReference type="GO" id="GO:0005840">
    <property type="term" value="C:ribosome"/>
    <property type="evidence" value="ECO:0007669"/>
    <property type="project" value="UniProtKB-KW"/>
</dbReference>
<keyword evidence="3" id="KW-0687">Ribonucleoprotein</keyword>